<dbReference type="Proteomes" id="UP000654370">
    <property type="component" value="Unassembled WGS sequence"/>
</dbReference>
<keyword evidence="4" id="KW-0539">Nucleus</keyword>
<dbReference type="GO" id="GO:0031573">
    <property type="term" value="P:mitotic intra-S DNA damage checkpoint signaling"/>
    <property type="evidence" value="ECO:0007669"/>
    <property type="project" value="TreeGrafter"/>
</dbReference>
<reference evidence="6" key="1">
    <citation type="submission" date="2020-12" db="EMBL/GenBank/DDBJ databases">
        <title>Metabolic potential, ecology and presence of endohyphal bacteria is reflected in genomic diversity of Mucoromycotina.</title>
        <authorList>
            <person name="Muszewska A."/>
            <person name="Okrasinska A."/>
            <person name="Steczkiewicz K."/>
            <person name="Drgas O."/>
            <person name="Orlowska M."/>
            <person name="Perlinska-Lenart U."/>
            <person name="Aleksandrzak-Piekarczyk T."/>
            <person name="Szatraj K."/>
            <person name="Zielenkiewicz U."/>
            <person name="Pilsyk S."/>
            <person name="Malc E."/>
            <person name="Mieczkowski P."/>
            <person name="Kruszewska J.S."/>
            <person name="Biernat P."/>
            <person name="Pawlowska J."/>
        </authorList>
    </citation>
    <scope>NUCLEOTIDE SEQUENCE</scope>
    <source>
        <strain evidence="6">WA0000067209</strain>
    </source>
</reference>
<dbReference type="PANTHER" id="PTHR32086:SF0">
    <property type="entry name" value="FANCONI ANEMIA GROUP D2 PROTEIN"/>
    <property type="match status" value="1"/>
</dbReference>
<evidence type="ECO:0000256" key="4">
    <source>
        <dbReference type="ARBA" id="ARBA00023242"/>
    </source>
</evidence>
<evidence type="ECO:0000256" key="5">
    <source>
        <dbReference type="ARBA" id="ARBA00093456"/>
    </source>
</evidence>
<dbReference type="OrthoDB" id="27031at2759"/>
<dbReference type="GO" id="GO:0005634">
    <property type="term" value="C:nucleus"/>
    <property type="evidence" value="ECO:0007669"/>
    <property type="project" value="UniProtKB-SubCell"/>
</dbReference>
<dbReference type="AlphaFoldDB" id="A0A8H7UBT4"/>
<evidence type="ECO:0000313" key="6">
    <source>
        <dbReference type="EMBL" id="KAG2177140.1"/>
    </source>
</evidence>
<dbReference type="GO" id="GO:0070182">
    <property type="term" value="F:DNA polymerase binding"/>
    <property type="evidence" value="ECO:0007669"/>
    <property type="project" value="TreeGrafter"/>
</dbReference>
<keyword evidence="3" id="KW-0832">Ubl conjugation</keyword>
<evidence type="ECO:0000256" key="3">
    <source>
        <dbReference type="ARBA" id="ARBA00022843"/>
    </source>
</evidence>
<evidence type="ECO:0000256" key="2">
    <source>
        <dbReference type="ARBA" id="ARBA00022499"/>
    </source>
</evidence>
<sequence>GLVACLTTIMQNDQDLIASILEALSNFSLQPEDLDDIRETMINQLDSANMGDLPIIMKFLLQTSTPETIEQIILNIRQKLDFKALAKLQHVQRDVVSFMAANKTSDRGTVPEALVLGNYLITLHKKLFSSATNFAIGSKKILCSDYSFTNSYRMHG</sequence>
<dbReference type="GO" id="GO:1990918">
    <property type="term" value="P:double-strand break repair involved in meiotic recombination"/>
    <property type="evidence" value="ECO:0007669"/>
    <property type="project" value="TreeGrafter"/>
</dbReference>
<organism evidence="6 7">
    <name type="scientific">Mortierella isabellina</name>
    <name type="common">Filamentous fungus</name>
    <name type="synonym">Umbelopsis isabellina</name>
    <dbReference type="NCBI Taxonomy" id="91625"/>
    <lineage>
        <taxon>Eukaryota</taxon>
        <taxon>Fungi</taxon>
        <taxon>Fungi incertae sedis</taxon>
        <taxon>Mucoromycota</taxon>
        <taxon>Mucoromycotina</taxon>
        <taxon>Umbelopsidomycetes</taxon>
        <taxon>Umbelopsidales</taxon>
        <taxon>Umbelopsidaceae</taxon>
        <taxon>Umbelopsis</taxon>
    </lineage>
</organism>
<gene>
    <name evidence="6" type="ORF">INT43_007797</name>
</gene>
<dbReference type="GO" id="GO:0007129">
    <property type="term" value="P:homologous chromosome pairing at meiosis"/>
    <property type="evidence" value="ECO:0007669"/>
    <property type="project" value="TreeGrafter"/>
</dbReference>
<accession>A0A8H7UBT4</accession>
<dbReference type="EMBL" id="JAEPQZ010000009">
    <property type="protein sequence ID" value="KAG2177140.1"/>
    <property type="molecule type" value="Genomic_DNA"/>
</dbReference>
<dbReference type="InterPro" id="IPR029448">
    <property type="entry name" value="FANCD2"/>
</dbReference>
<comment type="similarity">
    <text evidence="5">Belongs to the Fanconi anemia protein FANCD2 family.</text>
</comment>
<dbReference type="PANTHER" id="PTHR32086">
    <property type="entry name" value="FANCONI ANEMIA GROUP D2 PROTEIN"/>
    <property type="match status" value="1"/>
</dbReference>
<comment type="caution">
    <text evidence="6">The sequence shown here is derived from an EMBL/GenBank/DDBJ whole genome shotgun (WGS) entry which is preliminary data.</text>
</comment>
<evidence type="ECO:0000313" key="7">
    <source>
        <dbReference type="Proteomes" id="UP000654370"/>
    </source>
</evidence>
<keyword evidence="2" id="KW-1017">Isopeptide bond</keyword>
<dbReference type="Pfam" id="PF14631">
    <property type="entry name" value="FancD2"/>
    <property type="match status" value="1"/>
</dbReference>
<dbReference type="GO" id="GO:0036297">
    <property type="term" value="P:interstrand cross-link repair"/>
    <property type="evidence" value="ECO:0007669"/>
    <property type="project" value="TreeGrafter"/>
</dbReference>
<keyword evidence="7" id="KW-1185">Reference proteome</keyword>
<protein>
    <submittedName>
        <fullName evidence="6">Uncharacterized protein</fullName>
    </submittedName>
</protein>
<feature type="non-terminal residue" evidence="6">
    <location>
        <position position="1"/>
    </location>
</feature>
<proteinExistence type="inferred from homology"/>
<dbReference type="GO" id="GO:0000793">
    <property type="term" value="C:condensed chromosome"/>
    <property type="evidence" value="ECO:0007669"/>
    <property type="project" value="TreeGrafter"/>
</dbReference>
<comment type="subcellular location">
    <subcellularLocation>
        <location evidence="1">Nucleus</location>
    </subcellularLocation>
</comment>
<evidence type="ECO:0000256" key="1">
    <source>
        <dbReference type="ARBA" id="ARBA00004123"/>
    </source>
</evidence>
<name>A0A8H7UBT4_MORIS</name>